<feature type="signal peptide" evidence="2">
    <location>
        <begin position="1"/>
        <end position="23"/>
    </location>
</feature>
<evidence type="ECO:0000313" key="3">
    <source>
        <dbReference type="EMBL" id="RAZ72713.1"/>
    </source>
</evidence>
<feature type="chain" id="PRO_5016467515" description="Peptidoglycan-associated lipoprotein" evidence="2">
    <location>
        <begin position="24"/>
        <end position="77"/>
    </location>
</feature>
<accession>A0A330GJW6</accession>
<dbReference type="AlphaFoldDB" id="A0A330GJW6"/>
<keyword evidence="2" id="KW-0732">Signal</keyword>
<gene>
    <name evidence="3" type="ORF">DPM35_28510</name>
</gene>
<sequence length="77" mass="7888">MKIVLSALSALLLSVALTQGAGAKTKILVTEDKAATTGKHRPPLDQTATGGIVPLAGQTPKTGDPGQAYPQPLDLHF</sequence>
<evidence type="ECO:0000256" key="1">
    <source>
        <dbReference type="SAM" id="MobiDB-lite"/>
    </source>
</evidence>
<evidence type="ECO:0008006" key="5">
    <source>
        <dbReference type="Google" id="ProtNLM"/>
    </source>
</evidence>
<keyword evidence="4" id="KW-1185">Reference proteome</keyword>
<comment type="caution">
    <text evidence="3">The sequence shown here is derived from an EMBL/GenBank/DDBJ whole genome shotgun (WGS) entry which is preliminary data.</text>
</comment>
<proteinExistence type="predicted"/>
<evidence type="ECO:0000313" key="4">
    <source>
        <dbReference type="Proteomes" id="UP000251956"/>
    </source>
</evidence>
<dbReference type="OrthoDB" id="8099527at2"/>
<dbReference type="Proteomes" id="UP000251956">
    <property type="component" value="Unassembled WGS sequence"/>
</dbReference>
<dbReference type="EMBL" id="QMBQ01000010">
    <property type="protein sequence ID" value="RAZ72713.1"/>
    <property type="molecule type" value="Genomic_DNA"/>
</dbReference>
<name>A0A330GJW6_9HYPH</name>
<feature type="region of interest" description="Disordered" evidence="1">
    <location>
        <begin position="33"/>
        <end position="77"/>
    </location>
</feature>
<organism evidence="3 4">
    <name type="scientific">Mesorhizobium atlanticum</name>
    <dbReference type="NCBI Taxonomy" id="2233532"/>
    <lineage>
        <taxon>Bacteria</taxon>
        <taxon>Pseudomonadati</taxon>
        <taxon>Pseudomonadota</taxon>
        <taxon>Alphaproteobacteria</taxon>
        <taxon>Hyphomicrobiales</taxon>
        <taxon>Phyllobacteriaceae</taxon>
        <taxon>Mesorhizobium</taxon>
    </lineage>
</organism>
<protein>
    <recommendedName>
        <fullName evidence="5">Peptidoglycan-associated lipoprotein</fullName>
    </recommendedName>
</protein>
<reference evidence="3 4" key="1">
    <citation type="submission" date="2018-07" db="EMBL/GenBank/DDBJ databases">
        <title>Diversity of Mesorhizobium strains in Brazil.</title>
        <authorList>
            <person name="Helene L.C.F."/>
            <person name="Dall'Agnol R."/>
            <person name="Delamuta J.R.M."/>
            <person name="Hungria M."/>
        </authorList>
    </citation>
    <scope>NUCLEOTIDE SEQUENCE [LARGE SCALE GENOMIC DNA]</scope>
    <source>
        <strain evidence="3 4">CNPSo 3140</strain>
    </source>
</reference>
<evidence type="ECO:0000256" key="2">
    <source>
        <dbReference type="SAM" id="SignalP"/>
    </source>
</evidence>
<dbReference type="RefSeq" id="WP_112130567.1">
    <property type="nucleotide sequence ID" value="NZ_QMBQ01000010.1"/>
</dbReference>